<protein>
    <submittedName>
        <fullName evidence="2">Uncharacterized protein</fullName>
    </submittedName>
</protein>
<keyword evidence="3" id="KW-1185">Reference proteome</keyword>
<keyword evidence="1" id="KW-0812">Transmembrane</keyword>
<evidence type="ECO:0000313" key="3">
    <source>
        <dbReference type="Proteomes" id="UP000051647"/>
    </source>
</evidence>
<feature type="transmembrane region" description="Helical" evidence="1">
    <location>
        <begin position="12"/>
        <end position="32"/>
    </location>
</feature>
<dbReference type="STRING" id="1423815.FC27_GL000648"/>
<name>A0A0R1SCM8_9LACO</name>
<reference evidence="2 3" key="1">
    <citation type="journal article" date="2015" name="Genome Announc.">
        <title>Expanding the biotechnology potential of lactobacilli through comparative genomics of 213 strains and associated genera.</title>
        <authorList>
            <person name="Sun Z."/>
            <person name="Harris H.M."/>
            <person name="McCann A."/>
            <person name="Guo C."/>
            <person name="Argimon S."/>
            <person name="Zhang W."/>
            <person name="Yang X."/>
            <person name="Jeffery I.B."/>
            <person name="Cooney J.C."/>
            <person name="Kagawa T.F."/>
            <person name="Liu W."/>
            <person name="Song Y."/>
            <person name="Salvetti E."/>
            <person name="Wrobel A."/>
            <person name="Rasinkangas P."/>
            <person name="Parkhill J."/>
            <person name="Rea M.C."/>
            <person name="O'Sullivan O."/>
            <person name="Ritari J."/>
            <person name="Douillard F.P."/>
            <person name="Paul Ross R."/>
            <person name="Yang R."/>
            <person name="Briner A.E."/>
            <person name="Felis G.E."/>
            <person name="de Vos W.M."/>
            <person name="Barrangou R."/>
            <person name="Klaenhammer T.R."/>
            <person name="Caufield P.W."/>
            <person name="Cui Y."/>
            <person name="Zhang H."/>
            <person name="O'Toole P.W."/>
        </authorList>
    </citation>
    <scope>NUCLEOTIDE SEQUENCE [LARGE SCALE GENOMIC DNA]</scope>
    <source>
        <strain evidence="2 3">DSM 14857</strain>
    </source>
</reference>
<keyword evidence="1" id="KW-1133">Transmembrane helix</keyword>
<dbReference type="RefSeq" id="WP_010625081.1">
    <property type="nucleotide sequence ID" value="NZ_AZFA01000015.1"/>
</dbReference>
<dbReference type="PATRIC" id="fig|1423815.3.peg.656"/>
<dbReference type="AlphaFoldDB" id="A0A0R1SCM8"/>
<sequence length="63" mass="7546">MAKSLRTTIRAFVYELCVLGVIYYGLVILKVMTKDFNYWALLIFLAVIFIAQWVFFYRKEVTR</sequence>
<dbReference type="EMBL" id="AZFA01000015">
    <property type="protein sequence ID" value="KRL66377.1"/>
    <property type="molecule type" value="Genomic_DNA"/>
</dbReference>
<accession>A0A0R1SCM8</accession>
<organism evidence="2 3">
    <name type="scientific">Companilactobacillus versmoldensis DSM 14857 = KCTC 3814</name>
    <dbReference type="NCBI Taxonomy" id="1423815"/>
    <lineage>
        <taxon>Bacteria</taxon>
        <taxon>Bacillati</taxon>
        <taxon>Bacillota</taxon>
        <taxon>Bacilli</taxon>
        <taxon>Lactobacillales</taxon>
        <taxon>Lactobacillaceae</taxon>
        <taxon>Companilactobacillus</taxon>
    </lineage>
</organism>
<dbReference type="Proteomes" id="UP000051647">
    <property type="component" value="Unassembled WGS sequence"/>
</dbReference>
<evidence type="ECO:0000313" key="2">
    <source>
        <dbReference type="EMBL" id="KRL66377.1"/>
    </source>
</evidence>
<gene>
    <name evidence="2" type="ORF">FC27_GL000648</name>
</gene>
<proteinExistence type="predicted"/>
<keyword evidence="1" id="KW-0472">Membrane</keyword>
<feature type="transmembrane region" description="Helical" evidence="1">
    <location>
        <begin position="38"/>
        <end position="57"/>
    </location>
</feature>
<evidence type="ECO:0000256" key="1">
    <source>
        <dbReference type="SAM" id="Phobius"/>
    </source>
</evidence>
<comment type="caution">
    <text evidence="2">The sequence shown here is derived from an EMBL/GenBank/DDBJ whole genome shotgun (WGS) entry which is preliminary data.</text>
</comment>